<protein>
    <submittedName>
        <fullName evidence="1">Uncharacterized protein</fullName>
    </submittedName>
</protein>
<dbReference type="Proteomes" id="UP000032233">
    <property type="component" value="Unassembled WGS sequence"/>
</dbReference>
<comment type="caution">
    <text evidence="1">The sequence shown here is derived from an EMBL/GenBank/DDBJ whole genome shotgun (WGS) entry which is preliminary data.</text>
</comment>
<name>A0A0D2JZ45_9BACT</name>
<reference evidence="1 2" key="1">
    <citation type="submission" date="2013-11" db="EMBL/GenBank/DDBJ databases">
        <title>Metagenomic analysis of a methanogenic consortium involved in long chain n-alkane degradation.</title>
        <authorList>
            <person name="Davidova I.A."/>
            <person name="Callaghan A.V."/>
            <person name="Wawrik B."/>
            <person name="Pruitt S."/>
            <person name="Marks C."/>
            <person name="Duncan K.E."/>
            <person name="Suflita J.M."/>
        </authorList>
    </citation>
    <scope>NUCLEOTIDE SEQUENCE [LARGE SCALE GENOMIC DNA]</scope>
    <source>
        <strain evidence="1 2">SPR</strain>
    </source>
</reference>
<dbReference type="AlphaFoldDB" id="A0A0D2JZ45"/>
<organism evidence="1 2">
    <name type="scientific">Dethiosulfatarculus sandiegensis</name>
    <dbReference type="NCBI Taxonomy" id="1429043"/>
    <lineage>
        <taxon>Bacteria</taxon>
        <taxon>Pseudomonadati</taxon>
        <taxon>Thermodesulfobacteriota</taxon>
        <taxon>Desulfarculia</taxon>
        <taxon>Desulfarculales</taxon>
        <taxon>Desulfarculaceae</taxon>
        <taxon>Dethiosulfatarculus</taxon>
    </lineage>
</organism>
<sequence>MVEKQIADKLEHIKGPGCTYRLVIDNQEQKREINIYDCGPVLEKMF</sequence>
<accession>A0A0D2JZ45</accession>
<dbReference type="InParanoid" id="A0A0D2JZ45"/>
<gene>
    <name evidence="1" type="ORF">X474_06680</name>
</gene>
<dbReference type="EMBL" id="AZAC01000008">
    <property type="protein sequence ID" value="KIX14825.1"/>
    <property type="molecule type" value="Genomic_DNA"/>
</dbReference>
<proteinExistence type="predicted"/>
<dbReference type="STRING" id="1429043.X474_06680"/>
<keyword evidence="2" id="KW-1185">Reference proteome</keyword>
<evidence type="ECO:0000313" key="2">
    <source>
        <dbReference type="Proteomes" id="UP000032233"/>
    </source>
</evidence>
<evidence type="ECO:0000313" key="1">
    <source>
        <dbReference type="EMBL" id="KIX14825.1"/>
    </source>
</evidence>